<dbReference type="Pfam" id="PF02785">
    <property type="entry name" value="Biotin_carb_C"/>
    <property type="match status" value="1"/>
</dbReference>
<evidence type="ECO:0000313" key="11">
    <source>
        <dbReference type="EMBL" id="QJY48954.1"/>
    </source>
</evidence>
<proteinExistence type="predicted"/>
<dbReference type="InterPro" id="IPR051602">
    <property type="entry name" value="ACC_Biotin_Carboxylase"/>
</dbReference>
<dbReference type="Pfam" id="PF00289">
    <property type="entry name" value="Biotin_carb_N"/>
    <property type="match status" value="1"/>
</dbReference>
<dbReference type="SUPFAM" id="SSF56059">
    <property type="entry name" value="Glutathione synthetase ATP-binding domain-like"/>
    <property type="match status" value="1"/>
</dbReference>
<dbReference type="Gene3D" id="3.30.470.20">
    <property type="entry name" value="ATP-grasp fold, B domain"/>
    <property type="match status" value="1"/>
</dbReference>
<dbReference type="InterPro" id="IPR005481">
    <property type="entry name" value="BC-like_N"/>
</dbReference>
<comment type="catalytic activity">
    <reaction evidence="6">
        <text>N(6)-biotinyl-L-lysyl-[protein] + hydrogencarbonate + ATP = N(6)-carboxybiotinyl-L-lysyl-[protein] + ADP + phosphate + H(+)</text>
        <dbReference type="Rhea" id="RHEA:13501"/>
        <dbReference type="Rhea" id="RHEA-COMP:10505"/>
        <dbReference type="Rhea" id="RHEA-COMP:10506"/>
        <dbReference type="ChEBI" id="CHEBI:15378"/>
        <dbReference type="ChEBI" id="CHEBI:17544"/>
        <dbReference type="ChEBI" id="CHEBI:30616"/>
        <dbReference type="ChEBI" id="CHEBI:43474"/>
        <dbReference type="ChEBI" id="CHEBI:83144"/>
        <dbReference type="ChEBI" id="CHEBI:83145"/>
        <dbReference type="ChEBI" id="CHEBI:456216"/>
        <dbReference type="EC" id="6.3.4.14"/>
    </reaction>
</comment>
<evidence type="ECO:0000256" key="8">
    <source>
        <dbReference type="SAM" id="MobiDB-lite"/>
    </source>
</evidence>
<evidence type="ECO:0000259" key="9">
    <source>
        <dbReference type="PROSITE" id="PS50975"/>
    </source>
</evidence>
<feature type="domain" description="Biotin carboxylation" evidence="10">
    <location>
        <begin position="25"/>
        <end position="470"/>
    </location>
</feature>
<dbReference type="PANTHER" id="PTHR48095:SF2">
    <property type="entry name" value="BIOTIN CARBOXYLASE, CHLOROPLASTIC"/>
    <property type="match status" value="1"/>
</dbReference>
<dbReference type="InterPro" id="IPR005482">
    <property type="entry name" value="Biotin_COase_C"/>
</dbReference>
<dbReference type="PROSITE" id="PS50979">
    <property type="entry name" value="BC"/>
    <property type="match status" value="1"/>
</dbReference>
<organism evidence="11 12">
    <name type="scientific">Pseudonocardia broussonetiae</name>
    <dbReference type="NCBI Taxonomy" id="2736640"/>
    <lineage>
        <taxon>Bacteria</taxon>
        <taxon>Bacillati</taxon>
        <taxon>Actinomycetota</taxon>
        <taxon>Actinomycetes</taxon>
        <taxon>Pseudonocardiales</taxon>
        <taxon>Pseudonocardiaceae</taxon>
        <taxon>Pseudonocardia</taxon>
    </lineage>
</organism>
<keyword evidence="4 7" id="KW-0547">Nucleotide-binding</keyword>
<keyword evidence="5 7" id="KW-0067">ATP-binding</keyword>
<dbReference type="InterPro" id="IPR016185">
    <property type="entry name" value="PreATP-grasp_dom_sf"/>
</dbReference>
<evidence type="ECO:0000256" key="2">
    <source>
        <dbReference type="ARBA" id="ARBA00013263"/>
    </source>
</evidence>
<dbReference type="Proteomes" id="UP000505377">
    <property type="component" value="Chromosome"/>
</dbReference>
<keyword evidence="3" id="KW-0436">Ligase</keyword>
<dbReference type="PANTHER" id="PTHR48095">
    <property type="entry name" value="PYRUVATE CARBOXYLASE SUBUNIT A"/>
    <property type="match status" value="1"/>
</dbReference>
<evidence type="ECO:0000256" key="1">
    <source>
        <dbReference type="ARBA" id="ARBA00003761"/>
    </source>
</evidence>
<dbReference type="EMBL" id="CP053564">
    <property type="protein sequence ID" value="QJY48954.1"/>
    <property type="molecule type" value="Genomic_DNA"/>
</dbReference>
<feature type="region of interest" description="Disordered" evidence="8">
    <location>
        <begin position="1"/>
        <end position="21"/>
    </location>
</feature>
<dbReference type="PROSITE" id="PS00866">
    <property type="entry name" value="CPSASE_1"/>
    <property type="match status" value="1"/>
</dbReference>
<feature type="domain" description="ATP-grasp" evidence="9">
    <location>
        <begin position="144"/>
        <end position="341"/>
    </location>
</feature>
<evidence type="ECO:0000259" key="10">
    <source>
        <dbReference type="PROSITE" id="PS50979"/>
    </source>
</evidence>
<protein>
    <recommendedName>
        <fullName evidence="2">biotin carboxylase</fullName>
        <ecNumber evidence="2">6.3.4.14</ecNumber>
    </recommendedName>
</protein>
<keyword evidence="12" id="KW-1185">Reference proteome</keyword>
<dbReference type="Pfam" id="PF02786">
    <property type="entry name" value="CPSase_L_D2"/>
    <property type="match status" value="1"/>
</dbReference>
<name>A0A6M6JLF1_9PSEU</name>
<dbReference type="PROSITE" id="PS50975">
    <property type="entry name" value="ATP_GRASP"/>
    <property type="match status" value="1"/>
</dbReference>
<reference evidence="11 12" key="1">
    <citation type="submission" date="2020-05" db="EMBL/GenBank/DDBJ databases">
        <authorList>
            <person name="Mo P."/>
        </authorList>
    </citation>
    <scope>NUCLEOTIDE SEQUENCE [LARGE SCALE GENOMIC DNA]</scope>
    <source>
        <strain evidence="11 12">Gen01</strain>
    </source>
</reference>
<evidence type="ECO:0000256" key="7">
    <source>
        <dbReference type="PROSITE-ProRule" id="PRU00409"/>
    </source>
</evidence>
<comment type="function">
    <text evidence="1">This protein is a component of the acetyl coenzyme A carboxylase complex; first, biotin carboxylase catalyzes the carboxylation of the carrier protein and then the transcarboxylase transfers the carboxyl group to form malonyl-CoA.</text>
</comment>
<dbReference type="AlphaFoldDB" id="A0A6M6JLF1"/>
<dbReference type="InterPro" id="IPR011054">
    <property type="entry name" value="Rudment_hybrid_motif"/>
</dbReference>
<evidence type="ECO:0000256" key="3">
    <source>
        <dbReference type="ARBA" id="ARBA00022598"/>
    </source>
</evidence>
<accession>A0A6M6JLF1</accession>
<evidence type="ECO:0000256" key="6">
    <source>
        <dbReference type="ARBA" id="ARBA00048600"/>
    </source>
</evidence>
<sequence length="480" mass="50566">MPDTDLRERHPRPTGLGGGAARSTPIRRVFIANRGEIAVRVVRACRSLGLESVVAVSTADRGSLAARLADRAVCIGPAPAAQSYLAIPSVLSAALGSGCDALHPGYGFLSENPDFAAACVAAGLVFVGPRPDAVAEAGDKARARELARAAGIPVLDGSPILDSTDAAVAAARELGYPVLVKAAAGGGGRGMSVVEDDEGMRARFPAAAAEAQSAFGDGRLYVEHFVRRARHIEVQVLGDRHGHVVHLGERDCTLQRRHQKVVEESPAPNLPEPVRQAIRASGVAFARALGLDSAGTVEFILDSDTGEFAFLEFNARIQVEHPVTEMVTGVDLVAEQLRVAAGEPLRITQDDVVLTGHAIEARITTEDPARGFVPRPGTVGVWVPPTGDGVRVDTHCEPGHVVSPYYDSLLAKIVAHGPDRDTAADRLGAALRSLRVEGVPTTAAFIRDALDHPDFRAGDVTTDWIAVRGLPDHLEKQGLT</sequence>
<dbReference type="SMART" id="SM00878">
    <property type="entry name" value="Biotin_carb_C"/>
    <property type="match status" value="1"/>
</dbReference>
<dbReference type="FunFam" id="3.30.1490.20:FF:000003">
    <property type="entry name" value="acetyl-CoA carboxylase isoform X1"/>
    <property type="match status" value="1"/>
</dbReference>
<dbReference type="GO" id="GO:0004075">
    <property type="term" value="F:biotin carboxylase activity"/>
    <property type="evidence" value="ECO:0007669"/>
    <property type="project" value="UniProtKB-EC"/>
</dbReference>
<dbReference type="SUPFAM" id="SSF51246">
    <property type="entry name" value="Rudiment single hybrid motif"/>
    <property type="match status" value="1"/>
</dbReference>
<gene>
    <name evidence="11" type="ORF">HOP40_26850</name>
</gene>
<dbReference type="GO" id="GO:0046872">
    <property type="term" value="F:metal ion binding"/>
    <property type="evidence" value="ECO:0007669"/>
    <property type="project" value="InterPro"/>
</dbReference>
<evidence type="ECO:0000313" key="12">
    <source>
        <dbReference type="Proteomes" id="UP000505377"/>
    </source>
</evidence>
<dbReference type="InterPro" id="IPR011761">
    <property type="entry name" value="ATP-grasp"/>
</dbReference>
<dbReference type="InterPro" id="IPR011764">
    <property type="entry name" value="Biotin_carboxylation_dom"/>
</dbReference>
<evidence type="ECO:0000256" key="5">
    <source>
        <dbReference type="ARBA" id="ARBA00022840"/>
    </source>
</evidence>
<dbReference type="GO" id="GO:0005524">
    <property type="term" value="F:ATP binding"/>
    <property type="evidence" value="ECO:0007669"/>
    <property type="project" value="UniProtKB-UniRule"/>
</dbReference>
<dbReference type="InterPro" id="IPR005479">
    <property type="entry name" value="CPAse_ATP-bd"/>
</dbReference>
<dbReference type="SUPFAM" id="SSF52440">
    <property type="entry name" value="PreATP-grasp domain"/>
    <property type="match status" value="1"/>
</dbReference>
<evidence type="ECO:0000256" key="4">
    <source>
        <dbReference type="ARBA" id="ARBA00022741"/>
    </source>
</evidence>
<dbReference type="EC" id="6.3.4.14" evidence="2"/>
<dbReference type="KEGG" id="pbro:HOP40_26850"/>